<dbReference type="AlphaFoldDB" id="A0A292PJQ5"/>
<evidence type="ECO:0008006" key="4">
    <source>
        <dbReference type="Google" id="ProtNLM"/>
    </source>
</evidence>
<feature type="compositionally biased region" description="Low complexity" evidence="1">
    <location>
        <begin position="45"/>
        <end position="65"/>
    </location>
</feature>
<reference evidence="2" key="1">
    <citation type="submission" date="2015-10" db="EMBL/GenBank/DDBJ databases">
        <authorList>
            <person name="Regsiter A."/>
            <person name="william w."/>
        </authorList>
    </citation>
    <scope>NUCLEOTIDE SEQUENCE</scope>
    <source>
        <strain evidence="2">Montdore</strain>
    </source>
</reference>
<name>A0A292PJQ5_9PEZI</name>
<evidence type="ECO:0000256" key="1">
    <source>
        <dbReference type="SAM" id="MobiDB-lite"/>
    </source>
</evidence>
<keyword evidence="3" id="KW-1185">Reference proteome</keyword>
<feature type="compositionally biased region" description="Polar residues" evidence="1">
    <location>
        <begin position="89"/>
        <end position="104"/>
    </location>
</feature>
<dbReference type="Proteomes" id="UP001412239">
    <property type="component" value="Unassembled WGS sequence"/>
</dbReference>
<gene>
    <name evidence="2" type="ORF">GSTUAT00008120001</name>
</gene>
<accession>A0A292PJQ5</accession>
<evidence type="ECO:0000313" key="3">
    <source>
        <dbReference type="Proteomes" id="UP001412239"/>
    </source>
</evidence>
<sequence length="442" mass="48720">MHAFRSPIPSRPLRVVDSGFVFACAFAQPSLLLLRCSFSSAAVSQSRSHRPTSSSSTLSAKNASPVPEESMPSRVRDKENGSVIGKETIGSSNSNPRSSTIRSSRIGNWQSSLFDSLFPEGDSRPTRRKPIGRLDISEDSTYLPDLMEGLARRRRVGTGNWAKSRAYKPRENKSRHGELELERKKPLGRLTTAPPTRTQTEQASVVFLKGVGTTMLESDIRRLLPSGVSLPGFGKFLGILRITPDRHPVTLQQRPKYTIEFSDAANAEKFVYSLNLDYQLANPSPMTATTLPPASAPKFSLPAQAAEQVKNDLRTLRGILTSGKCQLGCSVLLVASGLGGDTKESGKLPRTEEVRQMLEEADVQFCSRDQEDGGAGVQRILQYRTTDNGFKVRVRADGNSRGAESKWIVRCRDPAEAHRVVRDWNARELPNGLGKFMAEMIY</sequence>
<protein>
    <recommendedName>
        <fullName evidence="4">RRM domain-containing protein</fullName>
    </recommendedName>
</protein>
<feature type="region of interest" description="Disordered" evidence="1">
    <location>
        <begin position="45"/>
        <end position="104"/>
    </location>
</feature>
<organism evidence="2 3">
    <name type="scientific">Tuber aestivum</name>
    <name type="common">summer truffle</name>
    <dbReference type="NCBI Taxonomy" id="59557"/>
    <lineage>
        <taxon>Eukaryota</taxon>
        <taxon>Fungi</taxon>
        <taxon>Dikarya</taxon>
        <taxon>Ascomycota</taxon>
        <taxon>Pezizomycotina</taxon>
        <taxon>Pezizomycetes</taxon>
        <taxon>Pezizales</taxon>
        <taxon>Tuberaceae</taxon>
        <taxon>Tuber</taxon>
    </lineage>
</organism>
<evidence type="ECO:0000313" key="2">
    <source>
        <dbReference type="EMBL" id="CUS07779.1"/>
    </source>
</evidence>
<dbReference type="CDD" id="cd00590">
    <property type="entry name" value="RRM_SF"/>
    <property type="match status" value="1"/>
</dbReference>
<proteinExistence type="predicted"/>
<feature type="compositionally biased region" description="Basic and acidic residues" evidence="1">
    <location>
        <begin position="168"/>
        <end position="185"/>
    </location>
</feature>
<feature type="region of interest" description="Disordered" evidence="1">
    <location>
        <begin position="161"/>
        <end position="199"/>
    </location>
</feature>
<dbReference type="EMBL" id="LN891178">
    <property type="protein sequence ID" value="CUS07779.1"/>
    <property type="molecule type" value="Genomic_DNA"/>
</dbReference>